<proteinExistence type="predicted"/>
<accession>A0A5S3PGJ2</accession>
<dbReference type="OrthoDB" id="1432360at2"/>
<evidence type="ECO:0000313" key="2">
    <source>
        <dbReference type="Proteomes" id="UP000310314"/>
    </source>
</evidence>
<comment type="caution">
    <text evidence="1">The sequence shown here is derived from an EMBL/GenBank/DDBJ whole genome shotgun (WGS) entry which is preliminary data.</text>
</comment>
<protein>
    <recommendedName>
        <fullName evidence="3">Glycosyl transferase</fullName>
    </recommendedName>
</protein>
<evidence type="ECO:0000313" key="1">
    <source>
        <dbReference type="EMBL" id="TMM53242.1"/>
    </source>
</evidence>
<keyword evidence="2" id="KW-1185">Reference proteome</keyword>
<name>A0A5S3PGJ2_9FLAO</name>
<sequence length="269" mass="32098">MKIGIHITFFYVEDRLPYLQKVVQNIYELKAETQIFIYTNEEFELPFQEGSIQYIIYKYQKNIFRFGYNSLFNRMGLKQLLHPFYLTWENREKISARIEEFDVQVYLEDDMAFTQENLEYWLQHKDAVLKANYNLGFLRTELDSQDVYITDLTSPLSQTVEINGDHYLLNNNNPYYGFWIMDKIELKKFIQSEEWSMQFEQYGIREKSAIGWHGENMSKYKGTLIPLETRETGHFTSEGAAIRHLPNNYIGHETFCTVKFPIAIEDLNT</sequence>
<dbReference type="Proteomes" id="UP000310314">
    <property type="component" value="Unassembled WGS sequence"/>
</dbReference>
<reference evidence="1 2" key="1">
    <citation type="submission" date="2019-05" db="EMBL/GenBank/DDBJ databases">
        <authorList>
            <person name="Zhang J.-Y."/>
            <person name="Feg X."/>
            <person name="Du Z.-J."/>
        </authorList>
    </citation>
    <scope>NUCLEOTIDE SEQUENCE [LARGE SCALE GENOMIC DNA]</scope>
    <source>
        <strain evidence="1 2">RZ26</strain>
    </source>
</reference>
<evidence type="ECO:0008006" key="3">
    <source>
        <dbReference type="Google" id="ProtNLM"/>
    </source>
</evidence>
<dbReference type="EMBL" id="VATY01000005">
    <property type="protein sequence ID" value="TMM53242.1"/>
    <property type="molecule type" value="Genomic_DNA"/>
</dbReference>
<dbReference type="RefSeq" id="WP_138659702.1">
    <property type="nucleotide sequence ID" value="NZ_VATY01000005.1"/>
</dbReference>
<organism evidence="1 2">
    <name type="scientific">Maribacter algarum</name>
    <name type="common">ex Zhang et al. 2020</name>
    <dbReference type="NCBI Taxonomy" id="2578118"/>
    <lineage>
        <taxon>Bacteria</taxon>
        <taxon>Pseudomonadati</taxon>
        <taxon>Bacteroidota</taxon>
        <taxon>Flavobacteriia</taxon>
        <taxon>Flavobacteriales</taxon>
        <taxon>Flavobacteriaceae</taxon>
        <taxon>Maribacter</taxon>
    </lineage>
</organism>
<gene>
    <name evidence="1" type="ORF">FEE95_19435</name>
</gene>
<dbReference type="AlphaFoldDB" id="A0A5S3PGJ2"/>